<dbReference type="EMBL" id="ML994010">
    <property type="protein sequence ID" value="KAF2200686.1"/>
    <property type="molecule type" value="Genomic_DNA"/>
</dbReference>
<name>A0A9P4JJP8_9PLEO</name>
<keyword evidence="3" id="KW-1185">Reference proteome</keyword>
<protein>
    <submittedName>
        <fullName evidence="2">Uncharacterized protein</fullName>
    </submittedName>
</protein>
<sequence length="275" mass="30671">MARTAASQSLTSKKTPGGSEKAFSAAYDSLFMPNDVAFLLKTFVGVTVQKINPIFFISIYCNENHIRLIQTSRGPEWFDVMYQNEVTGQTKNTARDPAWMEIGQSSSDKAKVPRPSPGKRGSYTTRGYVKEKGRVDTSNQAHIFISNERLNPPAGTDRDLRSYEDIVKNGLDDKHHKLEEIKPLAQTVLHELLHVAGGLQNPERSRLVIGDGPDKNTYGWRKCAERRANNQDNTNIADCLTMLAQALHLQIKGKETFWTTGQVDPKTLLAVNANP</sequence>
<comment type="caution">
    <text evidence="2">The sequence shown here is derived from an EMBL/GenBank/DDBJ whole genome shotgun (WGS) entry which is preliminary data.</text>
</comment>
<organism evidence="2 3">
    <name type="scientific">Delitschia confertaspora ATCC 74209</name>
    <dbReference type="NCBI Taxonomy" id="1513339"/>
    <lineage>
        <taxon>Eukaryota</taxon>
        <taxon>Fungi</taxon>
        <taxon>Dikarya</taxon>
        <taxon>Ascomycota</taxon>
        <taxon>Pezizomycotina</taxon>
        <taxon>Dothideomycetes</taxon>
        <taxon>Pleosporomycetidae</taxon>
        <taxon>Pleosporales</taxon>
        <taxon>Delitschiaceae</taxon>
        <taxon>Delitschia</taxon>
    </lineage>
</organism>
<feature type="region of interest" description="Disordered" evidence="1">
    <location>
        <begin position="102"/>
        <end position="125"/>
    </location>
</feature>
<evidence type="ECO:0000313" key="2">
    <source>
        <dbReference type="EMBL" id="KAF2200686.1"/>
    </source>
</evidence>
<dbReference type="Proteomes" id="UP000799536">
    <property type="component" value="Unassembled WGS sequence"/>
</dbReference>
<dbReference type="OrthoDB" id="4727969at2759"/>
<evidence type="ECO:0000256" key="1">
    <source>
        <dbReference type="SAM" id="MobiDB-lite"/>
    </source>
</evidence>
<accession>A0A9P4JJP8</accession>
<reference evidence="2" key="1">
    <citation type="journal article" date="2020" name="Stud. Mycol.">
        <title>101 Dothideomycetes genomes: a test case for predicting lifestyles and emergence of pathogens.</title>
        <authorList>
            <person name="Haridas S."/>
            <person name="Albert R."/>
            <person name="Binder M."/>
            <person name="Bloem J."/>
            <person name="Labutti K."/>
            <person name="Salamov A."/>
            <person name="Andreopoulos B."/>
            <person name="Baker S."/>
            <person name="Barry K."/>
            <person name="Bills G."/>
            <person name="Bluhm B."/>
            <person name="Cannon C."/>
            <person name="Castanera R."/>
            <person name="Culley D."/>
            <person name="Daum C."/>
            <person name="Ezra D."/>
            <person name="Gonzalez J."/>
            <person name="Henrissat B."/>
            <person name="Kuo A."/>
            <person name="Liang C."/>
            <person name="Lipzen A."/>
            <person name="Lutzoni F."/>
            <person name="Magnuson J."/>
            <person name="Mondo S."/>
            <person name="Nolan M."/>
            <person name="Ohm R."/>
            <person name="Pangilinan J."/>
            <person name="Park H.-J."/>
            <person name="Ramirez L."/>
            <person name="Alfaro M."/>
            <person name="Sun H."/>
            <person name="Tritt A."/>
            <person name="Yoshinaga Y."/>
            <person name="Zwiers L.-H."/>
            <person name="Turgeon B."/>
            <person name="Goodwin S."/>
            <person name="Spatafora J."/>
            <person name="Crous P."/>
            <person name="Grigoriev I."/>
        </authorList>
    </citation>
    <scope>NUCLEOTIDE SEQUENCE</scope>
    <source>
        <strain evidence="2">ATCC 74209</strain>
    </source>
</reference>
<gene>
    <name evidence="2" type="ORF">GQ43DRAFT_472477</name>
</gene>
<dbReference type="AlphaFoldDB" id="A0A9P4JJP8"/>
<proteinExistence type="predicted"/>
<evidence type="ECO:0000313" key="3">
    <source>
        <dbReference type="Proteomes" id="UP000799536"/>
    </source>
</evidence>